<dbReference type="PANTHER" id="PTHR44591">
    <property type="entry name" value="STRESS RESPONSE REGULATOR PROTEIN 1"/>
    <property type="match status" value="1"/>
</dbReference>
<dbReference type="Proteomes" id="UP001017257">
    <property type="component" value="Chromosome"/>
</dbReference>
<dbReference type="SUPFAM" id="SSF52172">
    <property type="entry name" value="CheY-like"/>
    <property type="match status" value="1"/>
</dbReference>
<dbReference type="InterPro" id="IPR011006">
    <property type="entry name" value="CheY-like_superfamily"/>
</dbReference>
<keyword evidence="5" id="KW-1185">Reference proteome</keyword>
<organism evidence="4 5">
    <name type="scientific">Microvirga terrae</name>
    <dbReference type="NCBI Taxonomy" id="2740529"/>
    <lineage>
        <taxon>Bacteria</taxon>
        <taxon>Pseudomonadati</taxon>
        <taxon>Pseudomonadota</taxon>
        <taxon>Alphaproteobacteria</taxon>
        <taxon>Hyphomicrobiales</taxon>
        <taxon>Methylobacteriaceae</taxon>
        <taxon>Microvirga</taxon>
    </lineage>
</organism>
<dbReference type="PROSITE" id="PS50110">
    <property type="entry name" value="RESPONSE_REGULATORY"/>
    <property type="match status" value="1"/>
</dbReference>
<dbReference type="InterPro" id="IPR050595">
    <property type="entry name" value="Bact_response_regulator"/>
</dbReference>
<sequence>MTLSVSQASLINRHVLIVEDEYFIADDVAQVLERAGAAVVGPAPTREAALALLTSERVDIAVLDIDLHGEPVFPVADFLRARVIPFIFATGYSQASLPAEYRDVATWEKPFDAYALALALANLTGDAGSGPALGDPHALFQAIPVGPARRPSWPCPSSSLTLPNPSASALGR</sequence>
<keyword evidence="1 2" id="KW-0597">Phosphoprotein</keyword>
<accession>A0ABY5RZI7</accession>
<dbReference type="InterPro" id="IPR001789">
    <property type="entry name" value="Sig_transdc_resp-reg_receiver"/>
</dbReference>
<evidence type="ECO:0000256" key="2">
    <source>
        <dbReference type="PROSITE-ProRule" id="PRU00169"/>
    </source>
</evidence>
<reference evidence="4" key="1">
    <citation type="submission" date="2022-08" db="EMBL/GenBank/DDBJ databases">
        <title>Microvirga terrae sp. nov., isolated from soil.</title>
        <authorList>
            <person name="Kim K.H."/>
            <person name="Seo Y.L."/>
            <person name="Kim J.M."/>
            <person name="Lee J.K."/>
            <person name="Han D.M."/>
            <person name="Jeon C.O."/>
        </authorList>
    </citation>
    <scope>NUCLEOTIDE SEQUENCE</scope>
    <source>
        <strain evidence="4">R24</strain>
    </source>
</reference>
<name>A0ABY5RZI7_9HYPH</name>
<dbReference type="RefSeq" id="WP_259060549.1">
    <property type="nucleotide sequence ID" value="NZ_CP102845.1"/>
</dbReference>
<dbReference type="EMBL" id="CP102845">
    <property type="protein sequence ID" value="UVF21597.1"/>
    <property type="molecule type" value="Genomic_DNA"/>
</dbReference>
<gene>
    <name evidence="4" type="ORF">HPT29_010965</name>
</gene>
<evidence type="ECO:0000256" key="1">
    <source>
        <dbReference type="ARBA" id="ARBA00022553"/>
    </source>
</evidence>
<evidence type="ECO:0000313" key="5">
    <source>
        <dbReference type="Proteomes" id="UP001017257"/>
    </source>
</evidence>
<dbReference type="Gene3D" id="3.40.50.2300">
    <property type="match status" value="1"/>
</dbReference>
<dbReference type="SMART" id="SM00448">
    <property type="entry name" value="REC"/>
    <property type="match status" value="1"/>
</dbReference>
<evidence type="ECO:0000313" key="4">
    <source>
        <dbReference type="EMBL" id="UVF21597.1"/>
    </source>
</evidence>
<dbReference type="PANTHER" id="PTHR44591:SF24">
    <property type="entry name" value="PROTEIN-GLUTAMATE METHYLESTERASE_PROTEIN-GLUTAMINE GLUTAMINASE 1"/>
    <property type="match status" value="1"/>
</dbReference>
<proteinExistence type="predicted"/>
<evidence type="ECO:0000259" key="3">
    <source>
        <dbReference type="PROSITE" id="PS50110"/>
    </source>
</evidence>
<protein>
    <submittedName>
        <fullName evidence="4">Response regulator</fullName>
    </submittedName>
</protein>
<dbReference type="Pfam" id="PF00072">
    <property type="entry name" value="Response_reg"/>
    <property type="match status" value="1"/>
</dbReference>
<feature type="domain" description="Response regulatory" evidence="3">
    <location>
        <begin position="14"/>
        <end position="124"/>
    </location>
</feature>
<feature type="modified residue" description="4-aspartylphosphate" evidence="2">
    <location>
        <position position="64"/>
    </location>
</feature>